<dbReference type="Pfam" id="PF01408">
    <property type="entry name" value="GFO_IDH_MocA"/>
    <property type="match status" value="1"/>
</dbReference>
<reference evidence="4 5" key="1">
    <citation type="submission" date="2024-10" db="EMBL/GenBank/DDBJ databases">
        <title>Updated reference genomes for cyclostephanoid diatoms.</title>
        <authorList>
            <person name="Roberts W.R."/>
            <person name="Alverson A.J."/>
        </authorList>
    </citation>
    <scope>NUCLEOTIDE SEQUENCE [LARGE SCALE GENOMIC DNA]</scope>
    <source>
        <strain evidence="4 5">AJA276-08</strain>
    </source>
</reference>
<organism evidence="4 5">
    <name type="scientific">Stephanodiscus triporus</name>
    <dbReference type="NCBI Taxonomy" id="2934178"/>
    <lineage>
        <taxon>Eukaryota</taxon>
        <taxon>Sar</taxon>
        <taxon>Stramenopiles</taxon>
        <taxon>Ochrophyta</taxon>
        <taxon>Bacillariophyta</taxon>
        <taxon>Coscinodiscophyceae</taxon>
        <taxon>Thalassiosirophycidae</taxon>
        <taxon>Stephanodiscales</taxon>
        <taxon>Stephanodiscaceae</taxon>
        <taxon>Stephanodiscus</taxon>
    </lineage>
</organism>
<dbReference type="EMBL" id="JALLAZ020001596">
    <property type="protein sequence ID" value="KAL3771772.1"/>
    <property type="molecule type" value="Genomic_DNA"/>
</dbReference>
<evidence type="ECO:0000313" key="4">
    <source>
        <dbReference type="EMBL" id="KAL3771772.1"/>
    </source>
</evidence>
<dbReference type="PANTHER" id="PTHR42840">
    <property type="entry name" value="NAD(P)-BINDING ROSSMANN-FOLD SUPERFAMILY PROTEIN-RELATED"/>
    <property type="match status" value="1"/>
</dbReference>
<evidence type="ECO:0000259" key="2">
    <source>
        <dbReference type="Pfam" id="PF01408"/>
    </source>
</evidence>
<comment type="caution">
    <text evidence="4">The sequence shown here is derived from an EMBL/GenBank/DDBJ whole genome shotgun (WGS) entry which is preliminary data.</text>
</comment>
<dbReference type="InterPro" id="IPR055170">
    <property type="entry name" value="GFO_IDH_MocA-like_dom"/>
</dbReference>
<dbReference type="InterPro" id="IPR000683">
    <property type="entry name" value="Gfo/Idh/MocA-like_OxRdtase_N"/>
</dbReference>
<evidence type="ECO:0008006" key="6">
    <source>
        <dbReference type="Google" id="ProtNLM"/>
    </source>
</evidence>
<dbReference type="Gene3D" id="3.40.50.720">
    <property type="entry name" value="NAD(P)-binding Rossmann-like Domain"/>
    <property type="match status" value="1"/>
</dbReference>
<comment type="similarity">
    <text evidence="1">Belongs to the Gfo/Idh/MocA family.</text>
</comment>
<keyword evidence="5" id="KW-1185">Reference proteome</keyword>
<evidence type="ECO:0000256" key="1">
    <source>
        <dbReference type="ARBA" id="ARBA00010928"/>
    </source>
</evidence>
<dbReference type="SUPFAM" id="SSF51735">
    <property type="entry name" value="NAD(P)-binding Rossmann-fold domains"/>
    <property type="match status" value="1"/>
</dbReference>
<dbReference type="Pfam" id="PF22725">
    <property type="entry name" value="GFO_IDH_MocA_C3"/>
    <property type="match status" value="1"/>
</dbReference>
<name>A0ABD3NB21_9STRA</name>
<sequence length="354" mass="38660">MEDHSPQTLSVALLGAGLFATNSHAPVLLRHTDIFTVKAVWSRSDESAAKLAAKLNCDSFSGEDDLARLIARSDIDAFIVALPLDVQPTLVLRLLGAGKHVLSEKPIAPTVDEATVLVEEYHRTIREQHPALVWSVAENYRYEPGIQKAASLVQRREIGDVIMMNLIVKNPFLHDNPYLNTAWRKNPSWYGGMFIDAFIHAAAGVRSIIPGDIRQVSAVTSHIAEHLPSPDTLVGHILWAGGVTGSISASYACDTFKYEFEITGTKGTILLQRSTSRPGYNLIVTKGMGNKEIVEEEFLEFKGLDNEFLAFAMGCTGGLGCTRDENTPVEALKDLQLVQALLESGRQHGVATTL</sequence>
<accession>A0ABD3NB21</accession>
<dbReference type="SUPFAM" id="SSF55347">
    <property type="entry name" value="Glyceraldehyde-3-phosphate dehydrogenase-like, C-terminal domain"/>
    <property type="match status" value="1"/>
</dbReference>
<dbReference type="AlphaFoldDB" id="A0ABD3NB21"/>
<dbReference type="Proteomes" id="UP001530315">
    <property type="component" value="Unassembled WGS sequence"/>
</dbReference>
<dbReference type="PANTHER" id="PTHR42840:SF5">
    <property type="entry name" value="NAD(P)-BINDING ROSSMANN-FOLD SUPERFAMILY PROTEIN"/>
    <property type="match status" value="1"/>
</dbReference>
<proteinExistence type="inferred from homology"/>
<evidence type="ECO:0000313" key="5">
    <source>
        <dbReference type="Proteomes" id="UP001530315"/>
    </source>
</evidence>
<evidence type="ECO:0000259" key="3">
    <source>
        <dbReference type="Pfam" id="PF22725"/>
    </source>
</evidence>
<feature type="domain" description="Gfo/Idh/MocA-like oxidoreductase N-terminal" evidence="2">
    <location>
        <begin position="10"/>
        <end position="120"/>
    </location>
</feature>
<feature type="domain" description="GFO/IDH/MocA-like oxidoreductase" evidence="3">
    <location>
        <begin position="146"/>
        <end position="269"/>
    </location>
</feature>
<dbReference type="Gene3D" id="3.30.360.10">
    <property type="entry name" value="Dihydrodipicolinate Reductase, domain 2"/>
    <property type="match status" value="1"/>
</dbReference>
<dbReference type="InterPro" id="IPR036291">
    <property type="entry name" value="NAD(P)-bd_dom_sf"/>
</dbReference>
<gene>
    <name evidence="4" type="ORF">ACHAW5_002386</name>
</gene>
<protein>
    <recommendedName>
        <fullName evidence="6">Oxidoreductase</fullName>
    </recommendedName>
</protein>